<feature type="domain" description="AD" evidence="7">
    <location>
        <begin position="90"/>
        <end position="182"/>
    </location>
</feature>
<evidence type="ECO:0000256" key="3">
    <source>
        <dbReference type="ARBA" id="ARBA00022490"/>
    </source>
</evidence>
<evidence type="ECO:0000256" key="2">
    <source>
        <dbReference type="ARBA" id="ARBA00007433"/>
    </source>
</evidence>
<dbReference type="SUPFAM" id="SSF89895">
    <property type="entry name" value="FYSH domain"/>
    <property type="match status" value="1"/>
</dbReference>
<dbReference type="InterPro" id="IPR019181">
    <property type="entry name" value="LSM12_ABD"/>
</dbReference>
<comment type="caution">
    <text evidence="8">The sequence shown here is derived from an EMBL/GenBank/DDBJ whole genome shotgun (WGS) entry which is preliminary data.</text>
</comment>
<dbReference type="Pfam" id="PF01172">
    <property type="entry name" value="SBDS_N"/>
    <property type="match status" value="1"/>
</dbReference>
<dbReference type="GO" id="GO:0042254">
    <property type="term" value="P:ribosome biogenesis"/>
    <property type="evidence" value="ECO:0007669"/>
    <property type="project" value="UniProtKB-KW"/>
</dbReference>
<dbReference type="AlphaFoldDB" id="A0A7J6N0G2"/>
<dbReference type="OrthoDB" id="10253092at2759"/>
<evidence type="ECO:0000313" key="9">
    <source>
        <dbReference type="Proteomes" id="UP000591131"/>
    </source>
</evidence>
<gene>
    <name evidence="8" type="ORF">FOL47_002263</name>
</gene>
<reference evidence="8 9" key="1">
    <citation type="submission" date="2020-04" db="EMBL/GenBank/DDBJ databases">
        <title>Perkinsus chesapeaki whole genome sequence.</title>
        <authorList>
            <person name="Bogema D.R."/>
        </authorList>
    </citation>
    <scope>NUCLEOTIDE SEQUENCE [LARGE SCALE GENOMIC DNA]</scope>
    <source>
        <strain evidence="8">ATCC PRA-425</strain>
    </source>
</reference>
<dbReference type="InterPro" id="IPR047574">
    <property type="entry name" value="AD"/>
</dbReference>
<dbReference type="InterPro" id="IPR036786">
    <property type="entry name" value="Ribosome_mat_SBDS_N_sf"/>
</dbReference>
<protein>
    <recommendedName>
        <fullName evidence="7">AD domain-containing protein</fullName>
    </recommendedName>
</protein>
<comment type="subunit">
    <text evidence="5">Associates with the 60S ribosomal subunit.</text>
</comment>
<accession>A0A7J6N0G2</accession>
<keyword evidence="9" id="KW-1185">Reference proteome</keyword>
<dbReference type="Gene3D" id="1.10.10.900">
    <property type="entry name" value="SBDS protein C-terminal domain, subdomain 1"/>
    <property type="match status" value="1"/>
</dbReference>
<dbReference type="PROSITE" id="PS52001">
    <property type="entry name" value="AD"/>
    <property type="match status" value="1"/>
</dbReference>
<dbReference type="PANTHER" id="PTHR10927">
    <property type="entry name" value="RIBOSOME MATURATION PROTEIN SBDS"/>
    <property type="match status" value="1"/>
</dbReference>
<evidence type="ECO:0000256" key="6">
    <source>
        <dbReference type="SAM" id="MobiDB-lite"/>
    </source>
</evidence>
<name>A0A7J6N0G2_PERCH</name>
<dbReference type="InterPro" id="IPR039100">
    <property type="entry name" value="Sdo1/SBDS-like"/>
</dbReference>
<evidence type="ECO:0000259" key="7">
    <source>
        <dbReference type="PROSITE" id="PS52001"/>
    </source>
</evidence>
<feature type="region of interest" description="Disordered" evidence="6">
    <location>
        <begin position="462"/>
        <end position="496"/>
    </location>
</feature>
<keyword evidence="4" id="KW-0690">Ribosome biogenesis</keyword>
<proteinExistence type="inferred from homology"/>
<dbReference type="Gene3D" id="3.30.1250.10">
    <property type="entry name" value="Ribosome maturation protein SBDS, N-terminal domain"/>
    <property type="match status" value="1"/>
</dbReference>
<sequence>MATSSATASSSGGGPMLPGQNFLGYSISVRTTNQDTFQGELFCYDISESNSIVLRELTGKDTCTYHWIKTNTIRDIKALKPPSGSDAPLPAIDLKMVQAQMTEAEHNFQDTRERYGVGVTQLAQNIFDAMSKTMPCRWDGQDILCYTVRIKSPYQGANCSGPNSGELERVKKVLELERYKMSKDAKSHSQKRLTNIAIVSMKKKCKKKEYKFEIACYPNKVVNSRQGIETDLDEVLQSEAVYTNVSRGDRALAKDLKACFGTTDQKEICKEILKHGTLQITGTEREFFYESRTNEIVTQLTEMCIDSRTGYPLTKDQISSALQEINFQVRVGTQTMTAINKGKKEVNEAKLQSREAAKALEDKMPERIVRSSLRVRIVHPGDEDMFNNFLTKVKEALVAEGETSPVFGKVDSITSDGDRHIIQVTCHPSLYRPIDQLCEEEYPKGSKNAVTLQIVSSRVTGPEAAIRPLPPRKAPTSNPRASSPESNASAAPVVAKTGPQCHTCGDQQFDSAQEFRDHVKTEWHLINKKRELKQLSPLDHLEFEMLPPEVRENFKAVDS</sequence>
<comment type="subcellular location">
    <subcellularLocation>
        <location evidence="1">Cytoplasm</location>
    </subcellularLocation>
</comment>
<organism evidence="8 9">
    <name type="scientific">Perkinsus chesapeaki</name>
    <name type="common">Clam parasite</name>
    <name type="synonym">Perkinsus andrewsi</name>
    <dbReference type="NCBI Taxonomy" id="330153"/>
    <lineage>
        <taxon>Eukaryota</taxon>
        <taxon>Sar</taxon>
        <taxon>Alveolata</taxon>
        <taxon>Perkinsozoa</taxon>
        <taxon>Perkinsea</taxon>
        <taxon>Perkinsida</taxon>
        <taxon>Perkinsidae</taxon>
        <taxon>Perkinsus</taxon>
    </lineage>
</organism>
<dbReference type="InterPro" id="IPR019783">
    <property type="entry name" value="SDO1/SBDS_N"/>
</dbReference>
<evidence type="ECO:0000256" key="4">
    <source>
        <dbReference type="ARBA" id="ARBA00022517"/>
    </source>
</evidence>
<dbReference type="Proteomes" id="UP000591131">
    <property type="component" value="Unassembled WGS sequence"/>
</dbReference>
<evidence type="ECO:0000256" key="1">
    <source>
        <dbReference type="ARBA" id="ARBA00004496"/>
    </source>
</evidence>
<feature type="compositionally biased region" description="Low complexity" evidence="6">
    <location>
        <begin position="477"/>
        <end position="495"/>
    </location>
</feature>
<dbReference type="SUPFAM" id="SSF109728">
    <property type="entry name" value="Hypothetical protein AF0491, middle domain"/>
    <property type="match status" value="1"/>
</dbReference>
<dbReference type="SMART" id="SM00995">
    <property type="entry name" value="AD"/>
    <property type="match status" value="1"/>
</dbReference>
<dbReference type="Pfam" id="PF09377">
    <property type="entry name" value="SBDS_domain_II"/>
    <property type="match status" value="1"/>
</dbReference>
<dbReference type="PANTHER" id="PTHR10927:SF1">
    <property type="entry name" value="RIBOSOME MATURATION PROTEIN SBDS"/>
    <property type="match status" value="1"/>
</dbReference>
<evidence type="ECO:0000256" key="5">
    <source>
        <dbReference type="ARBA" id="ARBA00049708"/>
    </source>
</evidence>
<keyword evidence="3" id="KW-0963">Cytoplasm</keyword>
<dbReference type="InterPro" id="IPR018978">
    <property type="entry name" value="SDO1/SBDS_central"/>
</dbReference>
<evidence type="ECO:0000313" key="8">
    <source>
        <dbReference type="EMBL" id="KAF4677335.1"/>
    </source>
</evidence>
<dbReference type="EMBL" id="JAAPAO010000016">
    <property type="protein sequence ID" value="KAF4677335.1"/>
    <property type="molecule type" value="Genomic_DNA"/>
</dbReference>
<dbReference type="GO" id="GO:0005737">
    <property type="term" value="C:cytoplasm"/>
    <property type="evidence" value="ECO:0007669"/>
    <property type="project" value="UniProtKB-SubCell"/>
</dbReference>
<dbReference type="InterPro" id="IPR037188">
    <property type="entry name" value="Sdo1/SBDS_central_sf"/>
</dbReference>
<dbReference type="Pfam" id="PF09793">
    <property type="entry name" value="AD"/>
    <property type="match status" value="1"/>
</dbReference>
<comment type="similarity">
    <text evidence="2">Belongs to the SDO1/SBDS family.</text>
</comment>